<sequence length="115" mass="13033">MKKYYSPEAQERILTSDTEKIPSKVLAGATYNVGTDNRDTTLDSPGEIVPYRGPMTRSRTRNYRLTSRRCYFKEGVMPYFLNSSTNEWSRGRVAACGTAGLGFKTYRLLLASFLI</sequence>
<keyword evidence="2" id="KW-1185">Reference proteome</keyword>
<dbReference type="Proteomes" id="UP000887116">
    <property type="component" value="Unassembled WGS sequence"/>
</dbReference>
<name>A0A8X6LKQ8_TRICU</name>
<organism evidence="1 2">
    <name type="scientific">Trichonephila clavata</name>
    <name type="common">Joro spider</name>
    <name type="synonym">Nephila clavata</name>
    <dbReference type="NCBI Taxonomy" id="2740835"/>
    <lineage>
        <taxon>Eukaryota</taxon>
        <taxon>Metazoa</taxon>
        <taxon>Ecdysozoa</taxon>
        <taxon>Arthropoda</taxon>
        <taxon>Chelicerata</taxon>
        <taxon>Arachnida</taxon>
        <taxon>Araneae</taxon>
        <taxon>Araneomorphae</taxon>
        <taxon>Entelegynae</taxon>
        <taxon>Araneoidea</taxon>
        <taxon>Nephilidae</taxon>
        <taxon>Trichonephila</taxon>
    </lineage>
</organism>
<dbReference type="EMBL" id="BMAO01007067">
    <property type="protein sequence ID" value="GFR13405.1"/>
    <property type="molecule type" value="Genomic_DNA"/>
</dbReference>
<protein>
    <submittedName>
        <fullName evidence="1">Uncharacterized protein</fullName>
    </submittedName>
</protein>
<reference evidence="1" key="1">
    <citation type="submission" date="2020-07" db="EMBL/GenBank/DDBJ databases">
        <title>Multicomponent nature underlies the extraordinary mechanical properties of spider dragline silk.</title>
        <authorList>
            <person name="Kono N."/>
            <person name="Nakamura H."/>
            <person name="Mori M."/>
            <person name="Yoshida Y."/>
            <person name="Ohtoshi R."/>
            <person name="Malay A.D."/>
            <person name="Moran D.A.P."/>
            <person name="Tomita M."/>
            <person name="Numata K."/>
            <person name="Arakawa K."/>
        </authorList>
    </citation>
    <scope>NUCLEOTIDE SEQUENCE</scope>
</reference>
<gene>
    <name evidence="1" type="ORF">TNCT_72471</name>
</gene>
<dbReference type="AlphaFoldDB" id="A0A8X6LKQ8"/>
<evidence type="ECO:0000313" key="1">
    <source>
        <dbReference type="EMBL" id="GFR13405.1"/>
    </source>
</evidence>
<accession>A0A8X6LKQ8</accession>
<comment type="caution">
    <text evidence="1">The sequence shown here is derived from an EMBL/GenBank/DDBJ whole genome shotgun (WGS) entry which is preliminary data.</text>
</comment>
<proteinExistence type="predicted"/>
<evidence type="ECO:0000313" key="2">
    <source>
        <dbReference type="Proteomes" id="UP000887116"/>
    </source>
</evidence>